<protein>
    <submittedName>
        <fullName evidence="1">Uncharacterized protein</fullName>
    </submittedName>
</protein>
<keyword evidence="2" id="KW-1185">Reference proteome</keyword>
<dbReference type="KEGG" id="plm:Plim_1094"/>
<name>D5STU6_PLAL2</name>
<evidence type="ECO:0000313" key="1">
    <source>
        <dbReference type="EMBL" id="ADG66931.1"/>
    </source>
</evidence>
<gene>
    <name evidence="1" type="ordered locus">Plim_1094</name>
</gene>
<organism evidence="1 2">
    <name type="scientific">Planctopirus limnophila (strain ATCC 43296 / DSM 3776 / IFAM 1008 / Mu 290)</name>
    <name type="common">Planctomyces limnophilus</name>
    <dbReference type="NCBI Taxonomy" id="521674"/>
    <lineage>
        <taxon>Bacteria</taxon>
        <taxon>Pseudomonadati</taxon>
        <taxon>Planctomycetota</taxon>
        <taxon>Planctomycetia</taxon>
        <taxon>Planctomycetales</taxon>
        <taxon>Planctomycetaceae</taxon>
        <taxon>Planctopirus</taxon>
    </lineage>
</organism>
<proteinExistence type="predicted"/>
<sequence length="102" mass="11738">MRHCINRELQTLAKLLSDEGIEGHLRGVRRQVTALRATFCAQCVAHRMWRDAWSFPTAESARIDALKTDVQWEKRALDVEKMSRPQLAGISHTLSDAKTRFF</sequence>
<evidence type="ECO:0000313" key="2">
    <source>
        <dbReference type="Proteomes" id="UP000002220"/>
    </source>
</evidence>
<dbReference type="HOGENOM" id="CLU_2274784_0_0_0"/>
<dbReference type="EMBL" id="CP001744">
    <property type="protein sequence ID" value="ADG66931.1"/>
    <property type="molecule type" value="Genomic_DNA"/>
</dbReference>
<accession>D5STU6</accession>
<reference evidence="1 2" key="1">
    <citation type="journal article" date="2010" name="Stand. Genomic Sci.">
        <title>Complete genome sequence of Planctomyces limnophilus type strain (Mu 290).</title>
        <authorList>
            <person name="Labutti K."/>
            <person name="Sikorski J."/>
            <person name="Schneider S."/>
            <person name="Nolan M."/>
            <person name="Lucas S."/>
            <person name="Glavina Del Rio T."/>
            <person name="Tice H."/>
            <person name="Cheng J.F."/>
            <person name="Goodwin L."/>
            <person name="Pitluck S."/>
            <person name="Liolios K."/>
            <person name="Ivanova N."/>
            <person name="Mavromatis K."/>
            <person name="Mikhailova N."/>
            <person name="Pati A."/>
            <person name="Chen A."/>
            <person name="Palaniappan K."/>
            <person name="Land M."/>
            <person name="Hauser L."/>
            <person name="Chang Y.J."/>
            <person name="Jeffries C.D."/>
            <person name="Tindall B.J."/>
            <person name="Rohde M."/>
            <person name="Goker M."/>
            <person name="Woyke T."/>
            <person name="Bristow J."/>
            <person name="Eisen J.A."/>
            <person name="Markowitz V."/>
            <person name="Hugenholtz P."/>
            <person name="Kyrpides N.C."/>
            <person name="Klenk H.P."/>
            <person name="Lapidus A."/>
        </authorList>
    </citation>
    <scope>NUCLEOTIDE SEQUENCE [LARGE SCALE GENOMIC DNA]</scope>
    <source>
        <strain evidence="2">ATCC 43296 / DSM 3776 / IFAM 1008 / 290</strain>
    </source>
</reference>
<dbReference type="AlphaFoldDB" id="D5STU6"/>
<dbReference type="Proteomes" id="UP000002220">
    <property type="component" value="Chromosome"/>
</dbReference>
<dbReference type="STRING" id="521674.Plim_1094"/>